<evidence type="ECO:0000256" key="5">
    <source>
        <dbReference type="ARBA" id="ARBA00023136"/>
    </source>
</evidence>
<feature type="transmembrane region" description="Helical" evidence="6">
    <location>
        <begin position="89"/>
        <end position="109"/>
    </location>
</feature>
<comment type="similarity">
    <text evidence="2">Belongs to the UPF0220 family.</text>
</comment>
<dbReference type="InterPro" id="IPR007919">
    <property type="entry name" value="UPF0220"/>
</dbReference>
<reference evidence="7 8" key="1">
    <citation type="submission" date="2016-08" db="EMBL/GenBank/DDBJ databases">
        <title>A Parts List for Fungal Cellulosomes Revealed by Comparative Genomics.</title>
        <authorList>
            <consortium name="DOE Joint Genome Institute"/>
            <person name="Haitjema C.H."/>
            <person name="Gilmore S.P."/>
            <person name="Henske J.K."/>
            <person name="Solomon K.V."/>
            <person name="De Groot R."/>
            <person name="Kuo A."/>
            <person name="Mondo S.J."/>
            <person name="Salamov A.A."/>
            <person name="Labutti K."/>
            <person name="Zhao Z."/>
            <person name="Chiniquy J."/>
            <person name="Barry K."/>
            <person name="Brewer H.M."/>
            <person name="Purvine S.O."/>
            <person name="Wright A.T."/>
            <person name="Boxma B."/>
            <person name="Van Alen T."/>
            <person name="Hackstein J.H."/>
            <person name="Baker S.E."/>
            <person name="Grigoriev I.V."/>
            <person name="O'Malley M.A."/>
        </authorList>
    </citation>
    <scope>NUCLEOTIDE SEQUENCE [LARGE SCALE GENOMIC DNA]</scope>
    <source>
        <strain evidence="7 8">G1</strain>
    </source>
</reference>
<organism evidence="7 8">
    <name type="scientific">Neocallimastix californiae</name>
    <dbReference type="NCBI Taxonomy" id="1754190"/>
    <lineage>
        <taxon>Eukaryota</taxon>
        <taxon>Fungi</taxon>
        <taxon>Fungi incertae sedis</taxon>
        <taxon>Chytridiomycota</taxon>
        <taxon>Chytridiomycota incertae sedis</taxon>
        <taxon>Neocallimastigomycetes</taxon>
        <taxon>Neocallimastigales</taxon>
        <taxon>Neocallimastigaceae</taxon>
        <taxon>Neocallimastix</taxon>
    </lineage>
</organism>
<evidence type="ECO:0000256" key="2">
    <source>
        <dbReference type="ARBA" id="ARBA00005335"/>
    </source>
</evidence>
<sequence length="151" mass="16832">MGSAIATRSKYASYASGVLFGAGWWLLIDILVYFNKIGKPKDNEPNDAINFTTFIPGIIGTIGFFLVNVLPRNSLNINQENTISSGKSLYIIFAFTVTFAGLISGFWILFDKYTGEAYGKYGVFMVMQSLCIFLSTFIFRFGRPMTTESSF</sequence>
<dbReference type="EMBL" id="MCOG01000493">
    <property type="protein sequence ID" value="ORY02146.1"/>
    <property type="molecule type" value="Genomic_DNA"/>
</dbReference>
<dbReference type="OrthoDB" id="268928at2759"/>
<evidence type="ECO:0000313" key="7">
    <source>
        <dbReference type="EMBL" id="ORY02146.1"/>
    </source>
</evidence>
<feature type="transmembrane region" description="Helical" evidence="6">
    <location>
        <begin position="49"/>
        <end position="69"/>
    </location>
</feature>
<dbReference type="PANTHER" id="PTHR13180">
    <property type="entry name" value="SMALL MEMBRANE PROTEIN-RELATED"/>
    <property type="match status" value="1"/>
</dbReference>
<keyword evidence="5 6" id="KW-0472">Membrane</keyword>
<comment type="caution">
    <text evidence="7">The sequence shown here is derived from an EMBL/GenBank/DDBJ whole genome shotgun (WGS) entry which is preliminary data.</text>
</comment>
<feature type="transmembrane region" description="Helical" evidence="6">
    <location>
        <begin position="121"/>
        <end position="141"/>
    </location>
</feature>
<name>A0A1Y1YW32_9FUNG</name>
<dbReference type="Pfam" id="PF05255">
    <property type="entry name" value="UPF0220"/>
    <property type="match status" value="1"/>
</dbReference>
<dbReference type="AlphaFoldDB" id="A0A1Y1YW32"/>
<keyword evidence="4 6" id="KW-1133">Transmembrane helix</keyword>
<protein>
    <submittedName>
        <fullName evidence="7">Uncharacterized protein</fullName>
    </submittedName>
</protein>
<dbReference type="STRING" id="1754190.A0A1Y1YW32"/>
<evidence type="ECO:0000256" key="4">
    <source>
        <dbReference type="ARBA" id="ARBA00022989"/>
    </source>
</evidence>
<proteinExistence type="inferred from homology"/>
<accession>A0A1Y1YW32</accession>
<keyword evidence="8" id="KW-1185">Reference proteome</keyword>
<comment type="subcellular location">
    <subcellularLocation>
        <location evidence="1">Membrane</location>
        <topology evidence="1">Multi-pass membrane protein</topology>
    </subcellularLocation>
</comment>
<evidence type="ECO:0000313" key="8">
    <source>
        <dbReference type="Proteomes" id="UP000193920"/>
    </source>
</evidence>
<evidence type="ECO:0000256" key="3">
    <source>
        <dbReference type="ARBA" id="ARBA00022692"/>
    </source>
</evidence>
<evidence type="ECO:0000256" key="1">
    <source>
        <dbReference type="ARBA" id="ARBA00004141"/>
    </source>
</evidence>
<dbReference type="GO" id="GO:0016020">
    <property type="term" value="C:membrane"/>
    <property type="evidence" value="ECO:0007669"/>
    <property type="project" value="UniProtKB-SubCell"/>
</dbReference>
<gene>
    <name evidence="7" type="ORF">LY90DRAFT_678634</name>
</gene>
<keyword evidence="3 6" id="KW-0812">Transmembrane</keyword>
<dbReference type="Proteomes" id="UP000193920">
    <property type="component" value="Unassembled WGS sequence"/>
</dbReference>
<feature type="transmembrane region" description="Helical" evidence="6">
    <location>
        <begin position="12"/>
        <end position="34"/>
    </location>
</feature>
<evidence type="ECO:0000256" key="6">
    <source>
        <dbReference type="SAM" id="Phobius"/>
    </source>
</evidence>